<organism evidence="4 5">
    <name type="scientific">Chromobacterium sinusclupearum</name>
    <dbReference type="NCBI Taxonomy" id="2077146"/>
    <lineage>
        <taxon>Bacteria</taxon>
        <taxon>Pseudomonadati</taxon>
        <taxon>Pseudomonadota</taxon>
        <taxon>Betaproteobacteria</taxon>
        <taxon>Neisseriales</taxon>
        <taxon>Chromobacteriaceae</taxon>
        <taxon>Chromobacterium</taxon>
    </lineage>
</organism>
<keyword evidence="2" id="KW-1133">Transmembrane helix</keyword>
<dbReference type="Pfam" id="PF05707">
    <property type="entry name" value="Zot"/>
    <property type="match status" value="1"/>
</dbReference>
<gene>
    <name evidence="4" type="ORF">C2134_10930</name>
</gene>
<dbReference type="SUPFAM" id="SSF52540">
    <property type="entry name" value="P-loop containing nucleoside triphosphate hydrolases"/>
    <property type="match status" value="1"/>
</dbReference>
<dbReference type="AlphaFoldDB" id="A0A2K4MNN4"/>
<feature type="transmembrane region" description="Helical" evidence="2">
    <location>
        <begin position="188"/>
        <end position="210"/>
    </location>
</feature>
<dbReference type="RefSeq" id="WP_103319970.1">
    <property type="nucleotide sequence ID" value="NZ_PPTF01000048.1"/>
</dbReference>
<feature type="compositionally biased region" description="Basic and acidic residues" evidence="1">
    <location>
        <begin position="323"/>
        <end position="337"/>
    </location>
</feature>
<evidence type="ECO:0000256" key="2">
    <source>
        <dbReference type="SAM" id="Phobius"/>
    </source>
</evidence>
<sequence length="387" mass="43516">MITLITAPPGSGKTLYTLKSLHQLATTENRQVYYHNIPLTDKGKEVLGWIELQDPTKWYELPPLAIIVMDEFQKVFVKRPNGSPVPKHVSEFETHRHKGLDIFLITQGTKLFDPHIKDLIGRHIHVIRVFGAQAAKILRWDGFQSDPNSRRSKDECLDRQTFIYPKEVYSWYKSAEAHTHKFKLPKRIWMMLAMFIAASAALYFSVHFIGGMTKTNPANSSAGMVPGQFSASAAGQGGQTTQAKAAPLTAAEYAAQRVPRIQGSPESEPRYDAIATPKTFPRVAACLSNASRCQCYTQQGTPVDMPADMCRERVAKSQFDPYIEERREREDLREVSRDPAQQPANGPITLAMGNKEPRENRFDALRPDAKRKPSTYDDGAATRARLN</sequence>
<keyword evidence="5" id="KW-1185">Reference proteome</keyword>
<reference evidence="4 5" key="1">
    <citation type="submission" date="2018-01" db="EMBL/GenBank/DDBJ databases">
        <title>Genomic Sequence of Chromobacterium MWU13-2610 from wild cranberry bogs within the Cape Cod National Seashore.</title>
        <authorList>
            <person name="O'Hara-Hanley K."/>
            <person name="Soby S."/>
            <person name="Harrison A."/>
        </authorList>
    </citation>
    <scope>NUCLEOTIDE SEQUENCE [LARGE SCALE GENOMIC DNA]</scope>
    <source>
        <strain evidence="4 5">MWU13-2610</strain>
    </source>
</reference>
<accession>A0A2K4MNN4</accession>
<protein>
    <recommendedName>
        <fullName evidence="3">Zona occludens toxin N-terminal domain-containing protein</fullName>
    </recommendedName>
</protein>
<dbReference type="Gene3D" id="3.40.50.300">
    <property type="entry name" value="P-loop containing nucleotide triphosphate hydrolases"/>
    <property type="match status" value="1"/>
</dbReference>
<feature type="region of interest" description="Disordered" evidence="1">
    <location>
        <begin position="323"/>
        <end position="387"/>
    </location>
</feature>
<evidence type="ECO:0000256" key="1">
    <source>
        <dbReference type="SAM" id="MobiDB-lite"/>
    </source>
</evidence>
<comment type="caution">
    <text evidence="4">The sequence shown here is derived from an EMBL/GenBank/DDBJ whole genome shotgun (WGS) entry which is preliminary data.</text>
</comment>
<evidence type="ECO:0000313" key="4">
    <source>
        <dbReference type="EMBL" id="POA98609.1"/>
    </source>
</evidence>
<evidence type="ECO:0000313" key="5">
    <source>
        <dbReference type="Proteomes" id="UP000236416"/>
    </source>
</evidence>
<dbReference type="InterPro" id="IPR008900">
    <property type="entry name" value="Zot_N"/>
</dbReference>
<name>A0A2K4MNN4_9NEIS</name>
<evidence type="ECO:0000259" key="3">
    <source>
        <dbReference type="Pfam" id="PF05707"/>
    </source>
</evidence>
<dbReference type="Proteomes" id="UP000236416">
    <property type="component" value="Unassembled WGS sequence"/>
</dbReference>
<feature type="domain" description="Zona occludens toxin N-terminal" evidence="3">
    <location>
        <begin position="51"/>
        <end position="177"/>
    </location>
</feature>
<keyword evidence="2" id="KW-0472">Membrane</keyword>
<dbReference type="EMBL" id="PPTF01000048">
    <property type="protein sequence ID" value="POA98609.1"/>
    <property type="molecule type" value="Genomic_DNA"/>
</dbReference>
<dbReference type="InterPro" id="IPR027417">
    <property type="entry name" value="P-loop_NTPase"/>
</dbReference>
<proteinExistence type="predicted"/>
<feature type="compositionally biased region" description="Basic and acidic residues" evidence="1">
    <location>
        <begin position="355"/>
        <end position="375"/>
    </location>
</feature>
<keyword evidence="2" id="KW-0812">Transmembrane</keyword>